<dbReference type="InterPro" id="IPR036388">
    <property type="entry name" value="WH-like_DNA-bd_sf"/>
</dbReference>
<feature type="domain" description="HTH luxR-type" evidence="4">
    <location>
        <begin position="1"/>
        <end position="52"/>
    </location>
</feature>
<dbReference type="PROSITE" id="PS50043">
    <property type="entry name" value="HTH_LUXR_2"/>
    <property type="match status" value="1"/>
</dbReference>
<evidence type="ECO:0000256" key="1">
    <source>
        <dbReference type="ARBA" id="ARBA00023015"/>
    </source>
</evidence>
<organism evidence="5 6">
    <name type="scientific">Kribbella koreensis</name>
    <dbReference type="NCBI Taxonomy" id="57909"/>
    <lineage>
        <taxon>Bacteria</taxon>
        <taxon>Bacillati</taxon>
        <taxon>Actinomycetota</taxon>
        <taxon>Actinomycetes</taxon>
        <taxon>Propionibacteriales</taxon>
        <taxon>Kribbellaceae</taxon>
        <taxon>Kribbella</taxon>
    </lineage>
</organism>
<evidence type="ECO:0000313" key="6">
    <source>
        <dbReference type="Proteomes" id="UP001500542"/>
    </source>
</evidence>
<evidence type="ECO:0000256" key="2">
    <source>
        <dbReference type="ARBA" id="ARBA00023125"/>
    </source>
</evidence>
<dbReference type="Proteomes" id="UP001500542">
    <property type="component" value="Unassembled WGS sequence"/>
</dbReference>
<dbReference type="SMART" id="SM00421">
    <property type="entry name" value="HTH_LUXR"/>
    <property type="match status" value="1"/>
</dbReference>
<dbReference type="Pfam" id="PF00196">
    <property type="entry name" value="GerE"/>
    <property type="match status" value="1"/>
</dbReference>
<gene>
    <name evidence="5" type="ORF">GCM10009554_24960</name>
</gene>
<comment type="caution">
    <text evidence="5">The sequence shown here is derived from an EMBL/GenBank/DDBJ whole genome shotgun (WGS) entry which is preliminary data.</text>
</comment>
<accession>A0ABN1Q2X7</accession>
<dbReference type="Gene3D" id="1.10.10.10">
    <property type="entry name" value="Winged helix-like DNA-binding domain superfamily/Winged helix DNA-binding domain"/>
    <property type="match status" value="1"/>
</dbReference>
<dbReference type="InterPro" id="IPR016032">
    <property type="entry name" value="Sig_transdc_resp-reg_C-effctor"/>
</dbReference>
<evidence type="ECO:0000313" key="5">
    <source>
        <dbReference type="EMBL" id="GAA0937015.1"/>
    </source>
</evidence>
<sequence length="54" mass="6130">MAELVAQGLTNKEIALRLVISRRTAESQVVHILDKLGFRSRSQIAVWLTNQPDR</sequence>
<dbReference type="SUPFAM" id="SSF46894">
    <property type="entry name" value="C-terminal effector domain of the bipartite response regulators"/>
    <property type="match status" value="1"/>
</dbReference>
<keyword evidence="2" id="KW-0238">DNA-binding</keyword>
<evidence type="ECO:0000259" key="4">
    <source>
        <dbReference type="PROSITE" id="PS50043"/>
    </source>
</evidence>
<dbReference type="InterPro" id="IPR000792">
    <property type="entry name" value="Tscrpt_reg_LuxR_C"/>
</dbReference>
<name>A0ABN1Q2X7_9ACTN</name>
<protein>
    <recommendedName>
        <fullName evidence="4">HTH luxR-type domain-containing protein</fullName>
    </recommendedName>
</protein>
<dbReference type="PANTHER" id="PTHR44688">
    <property type="entry name" value="DNA-BINDING TRANSCRIPTIONAL ACTIVATOR DEVR_DOSR"/>
    <property type="match status" value="1"/>
</dbReference>
<keyword evidence="6" id="KW-1185">Reference proteome</keyword>
<keyword evidence="1" id="KW-0805">Transcription regulation</keyword>
<dbReference type="EMBL" id="BAAAHK010000006">
    <property type="protein sequence ID" value="GAA0937015.1"/>
    <property type="molecule type" value="Genomic_DNA"/>
</dbReference>
<evidence type="ECO:0000256" key="3">
    <source>
        <dbReference type="ARBA" id="ARBA00023163"/>
    </source>
</evidence>
<keyword evidence="3" id="KW-0804">Transcription</keyword>
<dbReference type="RefSeq" id="WP_343968230.1">
    <property type="nucleotide sequence ID" value="NZ_BAAAHK010000006.1"/>
</dbReference>
<dbReference type="PANTHER" id="PTHR44688:SF16">
    <property type="entry name" value="DNA-BINDING TRANSCRIPTIONAL ACTIVATOR DEVR_DOSR"/>
    <property type="match status" value="1"/>
</dbReference>
<dbReference type="PRINTS" id="PR00038">
    <property type="entry name" value="HTHLUXR"/>
</dbReference>
<reference evidence="5 6" key="1">
    <citation type="journal article" date="2019" name="Int. J. Syst. Evol. Microbiol.">
        <title>The Global Catalogue of Microorganisms (GCM) 10K type strain sequencing project: providing services to taxonomists for standard genome sequencing and annotation.</title>
        <authorList>
            <consortium name="The Broad Institute Genomics Platform"/>
            <consortium name="The Broad Institute Genome Sequencing Center for Infectious Disease"/>
            <person name="Wu L."/>
            <person name="Ma J."/>
        </authorList>
    </citation>
    <scope>NUCLEOTIDE SEQUENCE [LARGE SCALE GENOMIC DNA]</scope>
    <source>
        <strain evidence="5 6">JCM 10977</strain>
    </source>
</reference>
<proteinExistence type="predicted"/>